<dbReference type="PROSITE" id="PS51886">
    <property type="entry name" value="TLDC"/>
    <property type="match status" value="1"/>
</dbReference>
<dbReference type="PANTHER" id="PTHR23354">
    <property type="entry name" value="NUCLEOLAR PROTEIN 7/ESTROGEN RECEPTOR COACTIVATOR-RELATED"/>
    <property type="match status" value="1"/>
</dbReference>
<dbReference type="EMBL" id="CAJNJA010026163">
    <property type="protein sequence ID" value="CAE7555661.1"/>
    <property type="molecule type" value="Genomic_DNA"/>
</dbReference>
<evidence type="ECO:0000256" key="2">
    <source>
        <dbReference type="ARBA" id="ARBA00009540"/>
    </source>
</evidence>
<feature type="region of interest" description="Disordered" evidence="5">
    <location>
        <begin position="746"/>
        <end position="794"/>
    </location>
</feature>
<gene>
    <name evidence="7" type="primary">Oxr1</name>
    <name evidence="7" type="ORF">SNEC2469_LOCUS16025</name>
</gene>
<reference evidence="7" key="1">
    <citation type="submission" date="2021-02" db="EMBL/GenBank/DDBJ databases">
        <authorList>
            <person name="Dougan E. K."/>
            <person name="Rhodes N."/>
            <person name="Thang M."/>
            <person name="Chan C."/>
        </authorList>
    </citation>
    <scope>NUCLEOTIDE SEQUENCE</scope>
</reference>
<dbReference type="SMART" id="SM00584">
    <property type="entry name" value="TLDc"/>
    <property type="match status" value="1"/>
</dbReference>
<evidence type="ECO:0000313" key="8">
    <source>
        <dbReference type="Proteomes" id="UP000601435"/>
    </source>
</evidence>
<sequence>MSADRQQATLGKGSSFFVCQASLQWKTAWRLIYSPRLNGVSLKTFFRRMQGEGPTLLLLQDHKGHAFGGFASSAWHITDRYYGTGESFVFRFRHPMPKPVVSLAQQMQHLSANKPEAKSDASHSAQQAVDEAVKLLESWRPKVKEHAQKSEREVLQSDCITSATEDLIAEKLDDCVELLLTKSWVRARFRLSRHRGPQLLLPYLAKIPCQALAAVCKHESGRIVVSCLQFLMMYRSSALLGLTVWLVSGRVFSRATDDASCASAPSSGQSPSLLAVKAETHSIAGLDIEDATAVNSTNASNVSANVTLDGLVKHNIQDNMNEINSLPNLENRSNETNASKITGGNSTKKTTTNGTSVNGTNGTSGAAGSTRPRHGFGELAVNLEFIQLKLAQLETVAELQQAEIHKLLQKVDEQDKEIKSLKAQAGSETEPTPSLAQEAQRDRVEEAQSVFKKVVQKHLHQRQKREFVTPFSGKATPSSPKPSKARDEAMMQRSSHARGNLTSLDTAVAAKWSPDDIVQTVSKVGGAALGTITDGTGMIGDALGDAYEHASDQISFVANTVIDTVEMAVTILLRGFTDWDAACPDMEWPRMTVNSNGLYVDWGKQYCYIRLMGQSITLLNFDFGETNLNWPEPIKTVTRYGLEPIKAVVNIGREVVSCATEGSVTDVFKCFGNKLLEVPPLNFLNRIGDMIQEFIEVFAHIATAVINTILKDSSSLIQNAVNSSFPAVGAPPAVHHSGRNLVVKTHAQRRPGSQSSQPAQGSSGPMGAVQVDAKRQRAKGGDDDDDDSDGGITFEIHDNAENYATKLITQFGGKEIDTSSCLAFAPKTRRGTNNKARTRKSLLQQSTYRDLEQFHAMTAEQLQVTQRDWQVGAGQDFIQLEPWAVPCDNSWMQENPDKWEGYSFYTWESAIEKCVTVSYSMSTQPVLAFVGGLEFDLLPSPLTEMETTVCWPDKQPGGVDLSVLRTVILSG</sequence>
<feature type="compositionally biased region" description="Polar residues" evidence="5">
    <location>
        <begin position="426"/>
        <end position="437"/>
    </location>
</feature>
<comment type="similarity">
    <text evidence="2">Belongs to the OXR1 family.</text>
</comment>
<dbReference type="Pfam" id="PF07534">
    <property type="entry name" value="TLD"/>
    <property type="match status" value="1"/>
</dbReference>
<accession>A0A812TYU4</accession>
<feature type="compositionally biased region" description="Basic and acidic residues" evidence="5">
    <location>
        <begin position="772"/>
        <end position="781"/>
    </location>
</feature>
<comment type="subcellular location">
    <subcellularLocation>
        <location evidence="1">Mitochondrion</location>
    </subcellularLocation>
</comment>
<keyword evidence="8" id="KW-1185">Reference proteome</keyword>
<dbReference type="Proteomes" id="UP000601435">
    <property type="component" value="Unassembled WGS sequence"/>
</dbReference>
<dbReference type="GO" id="GO:0005739">
    <property type="term" value="C:mitochondrion"/>
    <property type="evidence" value="ECO:0007669"/>
    <property type="project" value="UniProtKB-SubCell"/>
</dbReference>
<organism evidence="7 8">
    <name type="scientific">Symbiodinium necroappetens</name>
    <dbReference type="NCBI Taxonomy" id="1628268"/>
    <lineage>
        <taxon>Eukaryota</taxon>
        <taxon>Sar</taxon>
        <taxon>Alveolata</taxon>
        <taxon>Dinophyceae</taxon>
        <taxon>Suessiales</taxon>
        <taxon>Symbiodiniaceae</taxon>
        <taxon>Symbiodinium</taxon>
    </lineage>
</organism>
<feature type="region of interest" description="Disordered" evidence="5">
    <location>
        <begin position="329"/>
        <end position="370"/>
    </location>
</feature>
<evidence type="ECO:0000259" key="6">
    <source>
        <dbReference type="PROSITE" id="PS51886"/>
    </source>
</evidence>
<feature type="region of interest" description="Disordered" evidence="5">
    <location>
        <begin position="420"/>
        <end position="443"/>
    </location>
</feature>
<evidence type="ECO:0000313" key="7">
    <source>
        <dbReference type="EMBL" id="CAE7555661.1"/>
    </source>
</evidence>
<feature type="compositionally biased region" description="Polar residues" evidence="5">
    <location>
        <begin position="329"/>
        <end position="338"/>
    </location>
</feature>
<dbReference type="InterPro" id="IPR006571">
    <property type="entry name" value="TLDc_dom"/>
</dbReference>
<dbReference type="AlphaFoldDB" id="A0A812TYU4"/>
<proteinExistence type="inferred from homology"/>
<dbReference type="PANTHER" id="PTHR23354:SF62">
    <property type="entry name" value="MUSTARD, ISOFORM V"/>
    <property type="match status" value="1"/>
</dbReference>
<evidence type="ECO:0000256" key="3">
    <source>
        <dbReference type="ARBA" id="ARBA00023128"/>
    </source>
</evidence>
<evidence type="ECO:0000256" key="4">
    <source>
        <dbReference type="ARBA" id="ARBA00040604"/>
    </source>
</evidence>
<feature type="compositionally biased region" description="Low complexity" evidence="5">
    <location>
        <begin position="339"/>
        <end position="370"/>
    </location>
</feature>
<feature type="domain" description="TLDc" evidence="6">
    <location>
        <begin position="3"/>
        <end position="158"/>
    </location>
</feature>
<evidence type="ECO:0000256" key="1">
    <source>
        <dbReference type="ARBA" id="ARBA00004173"/>
    </source>
</evidence>
<evidence type="ECO:0000256" key="5">
    <source>
        <dbReference type="SAM" id="MobiDB-lite"/>
    </source>
</evidence>
<feature type="region of interest" description="Disordered" evidence="5">
    <location>
        <begin position="462"/>
        <end position="496"/>
    </location>
</feature>
<keyword evidence="3" id="KW-0496">Mitochondrion</keyword>
<feature type="compositionally biased region" description="Low complexity" evidence="5">
    <location>
        <begin position="750"/>
        <end position="765"/>
    </location>
</feature>
<protein>
    <recommendedName>
        <fullName evidence="4">Oxidation resistance protein 1</fullName>
    </recommendedName>
</protein>
<feature type="non-terminal residue" evidence="7">
    <location>
        <position position="1"/>
    </location>
</feature>
<comment type="caution">
    <text evidence="7">The sequence shown here is derived from an EMBL/GenBank/DDBJ whole genome shotgun (WGS) entry which is preliminary data.</text>
</comment>
<dbReference type="OrthoDB" id="432944at2759"/>
<name>A0A812TYU4_9DINO</name>